<feature type="compositionally biased region" description="Polar residues" evidence="1">
    <location>
        <begin position="10"/>
        <end position="27"/>
    </location>
</feature>
<sequence length="92" mass="10792">MELFPAQPDLSLQISPPNSKPTSTGRTSTEEEMDLRFWKRALDCIKCFCSIPVTPKKQKEKKKLFQVMINNFFTLVTHVHVNMYSHHQIELR</sequence>
<evidence type="ECO:0000313" key="2">
    <source>
        <dbReference type="EMBL" id="MBX52546.1"/>
    </source>
</evidence>
<accession>A0A2P2PCU1</accession>
<dbReference type="AlphaFoldDB" id="A0A2P2PCU1"/>
<proteinExistence type="predicted"/>
<dbReference type="EMBL" id="GGEC01072062">
    <property type="protein sequence ID" value="MBX52546.1"/>
    <property type="molecule type" value="Transcribed_RNA"/>
</dbReference>
<feature type="region of interest" description="Disordered" evidence="1">
    <location>
        <begin position="1"/>
        <end position="31"/>
    </location>
</feature>
<organism evidence="2">
    <name type="scientific">Rhizophora mucronata</name>
    <name type="common">Asiatic mangrove</name>
    <dbReference type="NCBI Taxonomy" id="61149"/>
    <lineage>
        <taxon>Eukaryota</taxon>
        <taxon>Viridiplantae</taxon>
        <taxon>Streptophyta</taxon>
        <taxon>Embryophyta</taxon>
        <taxon>Tracheophyta</taxon>
        <taxon>Spermatophyta</taxon>
        <taxon>Magnoliopsida</taxon>
        <taxon>eudicotyledons</taxon>
        <taxon>Gunneridae</taxon>
        <taxon>Pentapetalae</taxon>
        <taxon>rosids</taxon>
        <taxon>fabids</taxon>
        <taxon>Malpighiales</taxon>
        <taxon>Rhizophoraceae</taxon>
        <taxon>Rhizophora</taxon>
    </lineage>
</organism>
<evidence type="ECO:0000256" key="1">
    <source>
        <dbReference type="SAM" id="MobiDB-lite"/>
    </source>
</evidence>
<protein>
    <submittedName>
        <fullName evidence="2">Uncharacterized protein</fullName>
    </submittedName>
</protein>
<name>A0A2P2PCU1_RHIMU</name>
<reference evidence="2" key="1">
    <citation type="submission" date="2018-02" db="EMBL/GenBank/DDBJ databases">
        <title>Rhizophora mucronata_Transcriptome.</title>
        <authorList>
            <person name="Meera S.P."/>
            <person name="Sreeshan A."/>
            <person name="Augustine A."/>
        </authorList>
    </citation>
    <scope>NUCLEOTIDE SEQUENCE</scope>
    <source>
        <tissue evidence="2">Leaf</tissue>
    </source>
</reference>